<reference evidence="1 2" key="1">
    <citation type="submission" date="2024-09" db="EMBL/GenBank/DDBJ databases">
        <authorList>
            <person name="Sun Q."/>
            <person name="Mori K."/>
        </authorList>
    </citation>
    <scope>NUCLEOTIDE SEQUENCE [LARGE SCALE GENOMIC DNA]</scope>
    <source>
        <strain evidence="1 2">TBRC 7907</strain>
    </source>
</reference>
<dbReference type="Proteomes" id="UP001589693">
    <property type="component" value="Unassembled WGS sequence"/>
</dbReference>
<proteinExistence type="predicted"/>
<evidence type="ECO:0000313" key="2">
    <source>
        <dbReference type="Proteomes" id="UP001589693"/>
    </source>
</evidence>
<name>A0ABV6A977_9PSEU</name>
<dbReference type="RefSeq" id="WP_377861819.1">
    <property type="nucleotide sequence ID" value="NZ_JBHLZU010000033.1"/>
</dbReference>
<evidence type="ECO:0000313" key="1">
    <source>
        <dbReference type="EMBL" id="MFB9909210.1"/>
    </source>
</evidence>
<organism evidence="1 2">
    <name type="scientific">Allokutzneria oryzae</name>
    <dbReference type="NCBI Taxonomy" id="1378989"/>
    <lineage>
        <taxon>Bacteria</taxon>
        <taxon>Bacillati</taxon>
        <taxon>Actinomycetota</taxon>
        <taxon>Actinomycetes</taxon>
        <taxon>Pseudonocardiales</taxon>
        <taxon>Pseudonocardiaceae</taxon>
        <taxon>Allokutzneria</taxon>
    </lineage>
</organism>
<dbReference type="EMBL" id="JBHLZU010000033">
    <property type="protein sequence ID" value="MFB9909210.1"/>
    <property type="molecule type" value="Genomic_DNA"/>
</dbReference>
<accession>A0ABV6A977</accession>
<protein>
    <recommendedName>
        <fullName evidence="3">YbjN domain-containing protein</fullName>
    </recommendedName>
</protein>
<sequence>MSEAANTASLLTHARGALETYHDVRVDDDGALFFEHSGIPWVVQAAQLAEGLVVLSLVCVVAINMPEDTELACAAMERASELPFGGTPVISRDGGKMDLMLRYEFPAEGLSKDALGTLFGIMIGNSSKLRDELADPQRLVRRGPRHRA</sequence>
<evidence type="ECO:0008006" key="3">
    <source>
        <dbReference type="Google" id="ProtNLM"/>
    </source>
</evidence>
<comment type="caution">
    <text evidence="1">The sequence shown here is derived from an EMBL/GenBank/DDBJ whole genome shotgun (WGS) entry which is preliminary data.</text>
</comment>
<gene>
    <name evidence="1" type="ORF">ACFFQA_35190</name>
</gene>
<keyword evidence="2" id="KW-1185">Reference proteome</keyword>